<reference evidence="3 4" key="2">
    <citation type="submission" date="2020-03" db="EMBL/GenBank/DDBJ databases">
        <authorList>
            <person name="Ichikawa N."/>
            <person name="Kimura A."/>
            <person name="Kitahashi Y."/>
            <person name="Uohara A."/>
        </authorList>
    </citation>
    <scope>NUCLEOTIDE SEQUENCE [LARGE SCALE GENOMIC DNA]</scope>
    <source>
        <strain evidence="3 4">NBRC 108639</strain>
    </source>
</reference>
<feature type="domain" description="Beta-lactamase-related" evidence="2">
    <location>
        <begin position="50"/>
        <end position="110"/>
    </location>
</feature>
<dbReference type="InterPro" id="IPR001466">
    <property type="entry name" value="Beta-lactam-related"/>
</dbReference>
<organism evidence="3 4">
    <name type="scientific">Phytohabitans houttuyneae</name>
    <dbReference type="NCBI Taxonomy" id="1076126"/>
    <lineage>
        <taxon>Bacteria</taxon>
        <taxon>Bacillati</taxon>
        <taxon>Actinomycetota</taxon>
        <taxon>Actinomycetes</taxon>
        <taxon>Micromonosporales</taxon>
        <taxon>Micromonosporaceae</taxon>
    </lineage>
</organism>
<dbReference type="Pfam" id="PF00144">
    <property type="entry name" value="Beta-lactamase"/>
    <property type="match status" value="1"/>
</dbReference>
<evidence type="ECO:0000313" key="4">
    <source>
        <dbReference type="Proteomes" id="UP000482800"/>
    </source>
</evidence>
<feature type="chain" id="PRO_5028994602" description="Beta-lactamase-related domain-containing protein" evidence="1">
    <location>
        <begin position="27"/>
        <end position="133"/>
    </location>
</feature>
<dbReference type="AlphaFoldDB" id="A0A6V8JWP9"/>
<proteinExistence type="predicted"/>
<evidence type="ECO:0000256" key="1">
    <source>
        <dbReference type="SAM" id="SignalP"/>
    </source>
</evidence>
<dbReference type="EMBL" id="BLPF01000001">
    <property type="protein sequence ID" value="GFJ77082.1"/>
    <property type="molecule type" value="Genomic_DNA"/>
</dbReference>
<reference evidence="3 4" key="1">
    <citation type="submission" date="2020-03" db="EMBL/GenBank/DDBJ databases">
        <title>Whole genome shotgun sequence of Phytohabitans houttuyneae NBRC 108639.</title>
        <authorList>
            <person name="Komaki H."/>
            <person name="Tamura T."/>
        </authorList>
    </citation>
    <scope>NUCLEOTIDE SEQUENCE [LARGE SCALE GENOMIC DNA]</scope>
    <source>
        <strain evidence="3 4">NBRC 108639</strain>
    </source>
</reference>
<accession>A0A6V8JWP9</accession>
<sequence>MRFQLGRAVVGAALAVTLVVAPVSGAAAGAVPAGGDRRLLQVAADDLLALGITGVQGIAADGRRTSTVRSGVADIRTGAPVPEDGYFRMGSNTKTFAAVVVLQLVGRGGCRWRTLWSGGCPASSRATATTGGG</sequence>
<feature type="signal peptide" evidence="1">
    <location>
        <begin position="1"/>
        <end position="26"/>
    </location>
</feature>
<dbReference type="InterPro" id="IPR012338">
    <property type="entry name" value="Beta-lactam/transpept-like"/>
</dbReference>
<keyword evidence="4" id="KW-1185">Reference proteome</keyword>
<dbReference type="SUPFAM" id="SSF56601">
    <property type="entry name" value="beta-lactamase/transpeptidase-like"/>
    <property type="match status" value="1"/>
</dbReference>
<gene>
    <name evidence="3" type="ORF">Phou_012620</name>
</gene>
<name>A0A6V8JWP9_9ACTN</name>
<evidence type="ECO:0000313" key="3">
    <source>
        <dbReference type="EMBL" id="GFJ77082.1"/>
    </source>
</evidence>
<keyword evidence="1" id="KW-0732">Signal</keyword>
<evidence type="ECO:0000259" key="2">
    <source>
        <dbReference type="Pfam" id="PF00144"/>
    </source>
</evidence>
<dbReference type="Proteomes" id="UP000482800">
    <property type="component" value="Unassembled WGS sequence"/>
</dbReference>
<dbReference type="Gene3D" id="3.40.710.10">
    <property type="entry name" value="DD-peptidase/beta-lactamase superfamily"/>
    <property type="match status" value="1"/>
</dbReference>
<protein>
    <recommendedName>
        <fullName evidence="2">Beta-lactamase-related domain-containing protein</fullName>
    </recommendedName>
</protein>
<comment type="caution">
    <text evidence="3">The sequence shown here is derived from an EMBL/GenBank/DDBJ whole genome shotgun (WGS) entry which is preliminary data.</text>
</comment>